<dbReference type="EMBL" id="BNCO01000014">
    <property type="protein sequence ID" value="GIL53024.1"/>
    <property type="molecule type" value="Genomic_DNA"/>
</dbReference>
<sequence length="617" mass="66669">MALEVNLTLSKTYFLPGEVVQVCVQIFNNETESALHEASRIRPLQQVLHIKELSFQANGSEKTDSSFIYCLHRPEVPSEVVDSRKRVRCIFATESAVLVSDKVLAPHAMQSFQLRFRLPAALPPSFRGSAVRFFYMIHVKAVYEVQRGHLEAVVYETTASTTLTVWPRNYTLGSNIPASSGTIADRRTSSFDSSLRSLASGACEPSASDVARPVTHHVPGRKASDLGSADSKLQQLSGAGNGPAAVLLSTNIPLHPAAFLSNITGSSHMGLGSSSDDSDVTICDYALSRSCRIRWREVQPGNLRSGGMFNFNLPCSDGSFAAAAAVAGSSPETNGGKSAGSNLLPRGVIPFGVNRPFDASLPVHLAQTQDTDSHSLSDSEDVMVFRRSAADCAGAGYTPEQSACNSSMPTENALRTQRQLSGGANGLPGFSRFPSRRSSLFGKVYMLNMGDQPLLRVLLHAPLEVPLQPGATFGGVLDFRQPLAISMGQLSTKPPMICYGVAILLETEEVIPPECRPQSKRDGGGVSTVIRRLHAEHHELACDSALTSFMFSLPATATPSFRTPMVSLRWVLRFELHVGPRISFSTVDKRASPMRPQLEQLIWALPLSVRPPIAIAR</sequence>
<protein>
    <submittedName>
        <fullName evidence="2">Uncharacterized protein</fullName>
    </submittedName>
</protein>
<proteinExistence type="predicted"/>
<dbReference type="InterPro" id="IPR014756">
    <property type="entry name" value="Ig_E-set"/>
</dbReference>
<evidence type="ECO:0000313" key="2">
    <source>
        <dbReference type="EMBL" id="GIL53024.1"/>
    </source>
</evidence>
<organism evidence="2 3">
    <name type="scientific">Volvox africanus</name>
    <dbReference type="NCBI Taxonomy" id="51714"/>
    <lineage>
        <taxon>Eukaryota</taxon>
        <taxon>Viridiplantae</taxon>
        <taxon>Chlorophyta</taxon>
        <taxon>core chlorophytes</taxon>
        <taxon>Chlorophyceae</taxon>
        <taxon>CS clade</taxon>
        <taxon>Chlamydomonadales</taxon>
        <taxon>Volvocaceae</taxon>
        <taxon>Volvox</taxon>
    </lineage>
</organism>
<dbReference type="Pfam" id="PF08737">
    <property type="entry name" value="Rgp1"/>
    <property type="match status" value="2"/>
</dbReference>
<dbReference type="SUPFAM" id="SSF81296">
    <property type="entry name" value="E set domains"/>
    <property type="match status" value="1"/>
</dbReference>
<evidence type="ECO:0000313" key="3">
    <source>
        <dbReference type="Proteomes" id="UP000747399"/>
    </source>
</evidence>
<dbReference type="InterPro" id="IPR014752">
    <property type="entry name" value="Arrestin-like_C"/>
</dbReference>
<keyword evidence="3" id="KW-1185">Reference proteome</keyword>
<gene>
    <name evidence="2" type="ORF">Vafri_8728</name>
</gene>
<evidence type="ECO:0000256" key="1">
    <source>
        <dbReference type="SAM" id="MobiDB-lite"/>
    </source>
</evidence>
<name>A0A8J4B2W5_9CHLO</name>
<dbReference type="Proteomes" id="UP000747399">
    <property type="component" value="Unassembled WGS sequence"/>
</dbReference>
<accession>A0A8J4B2W5</accession>
<reference evidence="2" key="1">
    <citation type="journal article" date="2021" name="Proc. Natl. Acad. Sci. U.S.A.">
        <title>Three genomes in the algal genus Volvox reveal the fate of a haploid sex-determining region after a transition to homothallism.</title>
        <authorList>
            <person name="Yamamoto K."/>
            <person name="Hamaji T."/>
            <person name="Kawai-Toyooka H."/>
            <person name="Matsuzaki R."/>
            <person name="Takahashi F."/>
            <person name="Nishimura Y."/>
            <person name="Kawachi M."/>
            <person name="Noguchi H."/>
            <person name="Minakuchi Y."/>
            <person name="Umen J.G."/>
            <person name="Toyoda A."/>
            <person name="Nozaki H."/>
        </authorList>
    </citation>
    <scope>NUCLEOTIDE SEQUENCE</scope>
    <source>
        <strain evidence="2">NIES-3780</strain>
    </source>
</reference>
<dbReference type="AlphaFoldDB" id="A0A8J4B2W5"/>
<dbReference type="PANTHER" id="PTHR12507">
    <property type="entry name" value="REDUCED GROWTH PHENOTYPE 1 RGP1, YEAST -RELATED"/>
    <property type="match status" value="1"/>
</dbReference>
<dbReference type="InterPro" id="IPR014848">
    <property type="entry name" value="Rgp1"/>
</dbReference>
<comment type="caution">
    <text evidence="2">The sequence shown here is derived from an EMBL/GenBank/DDBJ whole genome shotgun (WGS) entry which is preliminary data.</text>
</comment>
<dbReference type="Gene3D" id="2.60.40.640">
    <property type="match status" value="1"/>
</dbReference>
<feature type="region of interest" description="Disordered" evidence="1">
    <location>
        <begin position="204"/>
        <end position="237"/>
    </location>
</feature>